<feature type="domain" description="RING-type" evidence="10">
    <location>
        <begin position="187"/>
        <end position="287"/>
    </location>
</feature>
<protein>
    <submittedName>
        <fullName evidence="11">Uncharacterized protein</fullName>
    </submittedName>
</protein>
<dbReference type="InterPro" id="IPR006575">
    <property type="entry name" value="RWD_dom"/>
</dbReference>
<evidence type="ECO:0000259" key="10">
    <source>
        <dbReference type="PROSITE" id="PS51873"/>
    </source>
</evidence>
<dbReference type="InterPro" id="IPR031127">
    <property type="entry name" value="E3_UB_ligase_RBR"/>
</dbReference>
<proteinExistence type="predicted"/>
<evidence type="ECO:0000256" key="6">
    <source>
        <dbReference type="ARBA" id="ARBA00022833"/>
    </source>
</evidence>
<dbReference type="InterPro" id="IPR013083">
    <property type="entry name" value="Znf_RING/FYVE/PHD"/>
</dbReference>
<dbReference type="PROSITE" id="PS51873">
    <property type="entry name" value="TRIAD"/>
    <property type="match status" value="1"/>
</dbReference>
<evidence type="ECO:0000313" key="12">
    <source>
        <dbReference type="EMBL" id="CAF4020742.1"/>
    </source>
</evidence>
<evidence type="ECO:0000313" key="11">
    <source>
        <dbReference type="EMBL" id="CAF1251251.1"/>
    </source>
</evidence>
<dbReference type="PROSITE" id="PS00518">
    <property type="entry name" value="ZF_RING_1"/>
    <property type="match status" value="1"/>
</dbReference>
<keyword evidence="5" id="KW-0833">Ubl conjugation pathway</keyword>
<dbReference type="InterPro" id="IPR001841">
    <property type="entry name" value="Znf_RING"/>
</dbReference>
<dbReference type="EMBL" id="CAJOBC010014631">
    <property type="protein sequence ID" value="CAF4020742.1"/>
    <property type="molecule type" value="Genomic_DNA"/>
</dbReference>
<dbReference type="GO" id="GO:0008270">
    <property type="term" value="F:zinc ion binding"/>
    <property type="evidence" value="ECO:0007669"/>
    <property type="project" value="UniProtKB-KW"/>
</dbReference>
<dbReference type="EMBL" id="CAJNOQ010010416">
    <property type="protein sequence ID" value="CAF1251251.1"/>
    <property type="molecule type" value="Genomic_DNA"/>
</dbReference>
<keyword evidence="2" id="KW-0479">Metal-binding</keyword>
<keyword evidence="6" id="KW-0862">Zinc</keyword>
<sequence length="287" mass="33245">MAIYASQLSLSNPQKQSDEILVLESIFGSEKFRHLDADEQQYEICVEFDLPSAFTVQLHSSSISSPIKYLPPLTLTVQLHDQYPSDFSPTFALSCFYMSKRQLHELCQKLDAIFKESEVVIYQWTEIIKEDVCSKTELVLDSATKDDDQKYDDPRAISSHSSCPIGEIYQQLLDYNRQKLADEFQRSYHQCLICTDDFPGSKFLCLLKCQHYFCQQCLLDYARMHIQAGTVEQLTCPDSTCNLSLLPTEVKEILTHDQDGEKLYEKYERLTLQKSLEHMTDIVWCPR</sequence>
<evidence type="ECO:0000259" key="9">
    <source>
        <dbReference type="PROSITE" id="PS50908"/>
    </source>
</evidence>
<accession>A0A815A393</accession>
<keyword evidence="3" id="KW-0677">Repeat</keyword>
<feature type="domain" description="RWD" evidence="9">
    <location>
        <begin position="18"/>
        <end position="135"/>
    </location>
</feature>
<evidence type="ECO:0000256" key="7">
    <source>
        <dbReference type="PROSITE-ProRule" id="PRU00175"/>
    </source>
</evidence>
<evidence type="ECO:0000256" key="2">
    <source>
        <dbReference type="ARBA" id="ARBA00022723"/>
    </source>
</evidence>
<gene>
    <name evidence="11" type="ORF">GPM918_LOCUS26145</name>
    <name evidence="12" type="ORF">SRO942_LOCUS26242</name>
</gene>
<dbReference type="InterPro" id="IPR016135">
    <property type="entry name" value="UBQ-conjugating_enzyme/RWD"/>
</dbReference>
<dbReference type="Proteomes" id="UP000663829">
    <property type="component" value="Unassembled WGS sequence"/>
</dbReference>
<keyword evidence="4 7" id="KW-0863">Zinc-finger</keyword>
<keyword evidence="1" id="KW-0808">Transferase</keyword>
<evidence type="ECO:0000313" key="13">
    <source>
        <dbReference type="Proteomes" id="UP000663829"/>
    </source>
</evidence>
<dbReference type="OrthoDB" id="1431934at2759"/>
<reference evidence="11" key="1">
    <citation type="submission" date="2021-02" db="EMBL/GenBank/DDBJ databases">
        <authorList>
            <person name="Nowell W R."/>
        </authorList>
    </citation>
    <scope>NUCLEOTIDE SEQUENCE</scope>
</reference>
<dbReference type="Proteomes" id="UP000681722">
    <property type="component" value="Unassembled WGS sequence"/>
</dbReference>
<name>A0A815A393_9BILA</name>
<evidence type="ECO:0000259" key="8">
    <source>
        <dbReference type="PROSITE" id="PS50089"/>
    </source>
</evidence>
<dbReference type="AlphaFoldDB" id="A0A815A393"/>
<dbReference type="Pfam" id="PF05773">
    <property type="entry name" value="RWD"/>
    <property type="match status" value="1"/>
</dbReference>
<dbReference type="SUPFAM" id="SSF54495">
    <property type="entry name" value="UBC-like"/>
    <property type="match status" value="1"/>
</dbReference>
<evidence type="ECO:0000256" key="4">
    <source>
        <dbReference type="ARBA" id="ARBA00022771"/>
    </source>
</evidence>
<keyword evidence="13" id="KW-1185">Reference proteome</keyword>
<dbReference type="PROSITE" id="PS50089">
    <property type="entry name" value="ZF_RING_2"/>
    <property type="match status" value="1"/>
</dbReference>
<evidence type="ECO:0000256" key="1">
    <source>
        <dbReference type="ARBA" id="ARBA00022679"/>
    </source>
</evidence>
<feature type="domain" description="RING-type" evidence="8">
    <location>
        <begin position="191"/>
        <end position="237"/>
    </location>
</feature>
<dbReference type="GO" id="GO:0004842">
    <property type="term" value="F:ubiquitin-protein transferase activity"/>
    <property type="evidence" value="ECO:0007669"/>
    <property type="project" value="InterPro"/>
</dbReference>
<evidence type="ECO:0000256" key="5">
    <source>
        <dbReference type="ARBA" id="ARBA00022786"/>
    </source>
</evidence>
<dbReference type="SMART" id="SM00591">
    <property type="entry name" value="RWD"/>
    <property type="match status" value="1"/>
</dbReference>
<dbReference type="Gene3D" id="3.10.110.10">
    <property type="entry name" value="Ubiquitin Conjugating Enzyme"/>
    <property type="match status" value="1"/>
</dbReference>
<comment type="caution">
    <text evidence="11">The sequence shown here is derived from an EMBL/GenBank/DDBJ whole genome shotgun (WGS) entry which is preliminary data.</text>
</comment>
<dbReference type="InterPro" id="IPR017907">
    <property type="entry name" value="Znf_RING_CS"/>
</dbReference>
<dbReference type="PANTHER" id="PTHR11685">
    <property type="entry name" value="RBR FAMILY RING FINGER AND IBR DOMAIN-CONTAINING"/>
    <property type="match status" value="1"/>
</dbReference>
<dbReference type="FunFam" id="3.30.40.10:FF:000137">
    <property type="entry name" value="RanBP-type and C3HC4-type zinc finger-containing protein 1"/>
    <property type="match status" value="1"/>
</dbReference>
<dbReference type="InterPro" id="IPR044066">
    <property type="entry name" value="TRIAD_supradom"/>
</dbReference>
<dbReference type="PROSITE" id="PS50908">
    <property type="entry name" value="RWD"/>
    <property type="match status" value="1"/>
</dbReference>
<dbReference type="CDD" id="cd23821">
    <property type="entry name" value="RWD_IMPACT"/>
    <property type="match status" value="1"/>
</dbReference>
<dbReference type="SUPFAM" id="SSF57850">
    <property type="entry name" value="RING/U-box"/>
    <property type="match status" value="1"/>
</dbReference>
<evidence type="ECO:0000256" key="3">
    <source>
        <dbReference type="ARBA" id="ARBA00022737"/>
    </source>
</evidence>
<dbReference type="GO" id="GO:0016567">
    <property type="term" value="P:protein ubiquitination"/>
    <property type="evidence" value="ECO:0007669"/>
    <property type="project" value="InterPro"/>
</dbReference>
<organism evidence="11 13">
    <name type="scientific">Didymodactylos carnosus</name>
    <dbReference type="NCBI Taxonomy" id="1234261"/>
    <lineage>
        <taxon>Eukaryota</taxon>
        <taxon>Metazoa</taxon>
        <taxon>Spiralia</taxon>
        <taxon>Gnathifera</taxon>
        <taxon>Rotifera</taxon>
        <taxon>Eurotatoria</taxon>
        <taxon>Bdelloidea</taxon>
        <taxon>Philodinida</taxon>
        <taxon>Philodinidae</taxon>
        <taxon>Didymodactylos</taxon>
    </lineage>
</organism>
<dbReference type="Gene3D" id="3.30.40.10">
    <property type="entry name" value="Zinc/RING finger domain, C3HC4 (zinc finger)"/>
    <property type="match status" value="1"/>
</dbReference>